<dbReference type="SUPFAM" id="SSF46894">
    <property type="entry name" value="C-terminal effector domain of the bipartite response regulators"/>
    <property type="match status" value="1"/>
</dbReference>
<evidence type="ECO:0000313" key="13">
    <source>
        <dbReference type="Proteomes" id="UP000675664"/>
    </source>
</evidence>
<dbReference type="GO" id="GO:0000156">
    <property type="term" value="F:phosphorelay response regulator activity"/>
    <property type="evidence" value="ECO:0007669"/>
    <property type="project" value="TreeGrafter"/>
</dbReference>
<evidence type="ECO:0000256" key="8">
    <source>
        <dbReference type="PROSITE-ProRule" id="PRU00169"/>
    </source>
</evidence>
<evidence type="ECO:0000256" key="6">
    <source>
        <dbReference type="ARBA" id="ARBA00023163"/>
    </source>
</evidence>
<evidence type="ECO:0000256" key="7">
    <source>
        <dbReference type="ARBA" id="ARBA00024867"/>
    </source>
</evidence>
<dbReference type="PANTHER" id="PTHR48111:SF22">
    <property type="entry name" value="REGULATOR OF RPOS"/>
    <property type="match status" value="1"/>
</dbReference>
<protein>
    <recommendedName>
        <fullName evidence="1">Stage 0 sporulation protein A homolog</fullName>
    </recommendedName>
</protein>
<dbReference type="Gene3D" id="3.40.50.2300">
    <property type="match status" value="1"/>
</dbReference>
<dbReference type="SMART" id="SM00448">
    <property type="entry name" value="REC"/>
    <property type="match status" value="1"/>
</dbReference>
<dbReference type="GO" id="GO:0032993">
    <property type="term" value="C:protein-DNA complex"/>
    <property type="evidence" value="ECO:0007669"/>
    <property type="project" value="TreeGrafter"/>
</dbReference>
<evidence type="ECO:0000313" key="12">
    <source>
        <dbReference type="EMBL" id="MBR0598451.1"/>
    </source>
</evidence>
<feature type="modified residue" description="4-aspartylphosphate" evidence="8">
    <location>
        <position position="53"/>
    </location>
</feature>
<dbReference type="PROSITE" id="PS50110">
    <property type="entry name" value="RESPONSE_REGULATORY"/>
    <property type="match status" value="1"/>
</dbReference>
<dbReference type="InterPro" id="IPR016032">
    <property type="entry name" value="Sig_transdc_resp-reg_C-effctor"/>
</dbReference>
<accession>A0A8J8B267</accession>
<gene>
    <name evidence="12" type="ORF">KCX82_11230</name>
</gene>
<keyword evidence="2 8" id="KW-0597">Phosphoprotein</keyword>
<keyword evidence="4" id="KW-0805">Transcription regulation</keyword>
<name>A0A8J8B267_9FIRM</name>
<dbReference type="SUPFAM" id="SSF52172">
    <property type="entry name" value="CheY-like"/>
    <property type="match status" value="1"/>
</dbReference>
<evidence type="ECO:0000259" key="10">
    <source>
        <dbReference type="PROSITE" id="PS50110"/>
    </source>
</evidence>
<evidence type="ECO:0000256" key="9">
    <source>
        <dbReference type="PROSITE-ProRule" id="PRU01091"/>
    </source>
</evidence>
<dbReference type="SMART" id="SM00862">
    <property type="entry name" value="Trans_reg_C"/>
    <property type="match status" value="1"/>
</dbReference>
<dbReference type="InterPro" id="IPR011006">
    <property type="entry name" value="CheY-like_superfamily"/>
</dbReference>
<dbReference type="Gene3D" id="1.10.10.10">
    <property type="entry name" value="Winged helix-like DNA-binding domain superfamily/Winged helix DNA-binding domain"/>
    <property type="match status" value="1"/>
</dbReference>
<keyword evidence="5 9" id="KW-0238">DNA-binding</keyword>
<comment type="caution">
    <text evidence="12">The sequence shown here is derived from an EMBL/GenBank/DDBJ whole genome shotgun (WGS) entry which is preliminary data.</text>
</comment>
<feature type="DNA-binding region" description="OmpR/PhoB-type" evidence="9">
    <location>
        <begin position="134"/>
        <end position="229"/>
    </location>
</feature>
<dbReference type="Pfam" id="PF00072">
    <property type="entry name" value="Response_reg"/>
    <property type="match status" value="1"/>
</dbReference>
<dbReference type="EMBL" id="JAGSND010000007">
    <property type="protein sequence ID" value="MBR0598451.1"/>
    <property type="molecule type" value="Genomic_DNA"/>
</dbReference>
<sequence length="230" mass="26379">MKKSILIVEDEVQIAKVLKLELEYEGFETALAYDGDSGLEMMLQSNFDLILLDLMLPKLSGSEVLRRYRKVNNHTPVILLTARNATMDKVFGLDLGADDYITKPYETEELLARVRAAVRHNELLEKRNASSEHDPIITVGEITVDTVSREVTKAGTTFQLTQKEYELLVYLIDHKNRVVTRDNILTNVWGYEYEGDTNVIDVYIRHLRKKLDDPTFILSIRGVGYTLKEK</sequence>
<keyword evidence="13" id="KW-1185">Reference proteome</keyword>
<keyword evidence="6" id="KW-0804">Transcription</keyword>
<dbReference type="InterPro" id="IPR036388">
    <property type="entry name" value="WH-like_DNA-bd_sf"/>
</dbReference>
<dbReference type="InterPro" id="IPR001867">
    <property type="entry name" value="OmpR/PhoB-type_DNA-bd"/>
</dbReference>
<organism evidence="12 13">
    <name type="scientific">Sinanaerobacter chloroacetimidivorans</name>
    <dbReference type="NCBI Taxonomy" id="2818044"/>
    <lineage>
        <taxon>Bacteria</taxon>
        <taxon>Bacillati</taxon>
        <taxon>Bacillota</taxon>
        <taxon>Clostridia</taxon>
        <taxon>Peptostreptococcales</taxon>
        <taxon>Anaerovoracaceae</taxon>
        <taxon>Sinanaerobacter</taxon>
    </lineage>
</organism>
<evidence type="ECO:0000256" key="4">
    <source>
        <dbReference type="ARBA" id="ARBA00023015"/>
    </source>
</evidence>
<dbReference type="GO" id="GO:0005829">
    <property type="term" value="C:cytosol"/>
    <property type="evidence" value="ECO:0007669"/>
    <property type="project" value="TreeGrafter"/>
</dbReference>
<dbReference type="InterPro" id="IPR039420">
    <property type="entry name" value="WalR-like"/>
</dbReference>
<dbReference type="CDD" id="cd00383">
    <property type="entry name" value="trans_reg_C"/>
    <property type="match status" value="1"/>
</dbReference>
<keyword evidence="3" id="KW-0902">Two-component regulatory system</keyword>
<dbReference type="AlphaFoldDB" id="A0A8J8B267"/>
<dbReference type="InterPro" id="IPR001789">
    <property type="entry name" value="Sig_transdc_resp-reg_receiver"/>
</dbReference>
<dbReference type="RefSeq" id="WP_227018579.1">
    <property type="nucleotide sequence ID" value="NZ_JAGSND010000007.1"/>
</dbReference>
<dbReference type="Pfam" id="PF00486">
    <property type="entry name" value="Trans_reg_C"/>
    <property type="match status" value="1"/>
</dbReference>
<dbReference type="GO" id="GO:0000976">
    <property type="term" value="F:transcription cis-regulatory region binding"/>
    <property type="evidence" value="ECO:0007669"/>
    <property type="project" value="TreeGrafter"/>
</dbReference>
<evidence type="ECO:0000256" key="5">
    <source>
        <dbReference type="ARBA" id="ARBA00023125"/>
    </source>
</evidence>
<evidence type="ECO:0000256" key="1">
    <source>
        <dbReference type="ARBA" id="ARBA00018672"/>
    </source>
</evidence>
<dbReference type="Gene3D" id="6.10.250.690">
    <property type="match status" value="1"/>
</dbReference>
<dbReference type="PROSITE" id="PS51755">
    <property type="entry name" value="OMPR_PHOB"/>
    <property type="match status" value="1"/>
</dbReference>
<evidence type="ECO:0000259" key="11">
    <source>
        <dbReference type="PROSITE" id="PS51755"/>
    </source>
</evidence>
<dbReference type="Proteomes" id="UP000675664">
    <property type="component" value="Unassembled WGS sequence"/>
</dbReference>
<evidence type="ECO:0000256" key="2">
    <source>
        <dbReference type="ARBA" id="ARBA00022553"/>
    </source>
</evidence>
<evidence type="ECO:0000256" key="3">
    <source>
        <dbReference type="ARBA" id="ARBA00023012"/>
    </source>
</evidence>
<dbReference type="PANTHER" id="PTHR48111">
    <property type="entry name" value="REGULATOR OF RPOS"/>
    <property type="match status" value="1"/>
</dbReference>
<comment type="function">
    <text evidence="7">May play the central regulatory role in sporulation. It may be an element of the effector pathway responsible for the activation of sporulation genes in response to nutritional stress. Spo0A may act in concert with spo0H (a sigma factor) to control the expression of some genes that are critical to the sporulation process.</text>
</comment>
<feature type="domain" description="OmpR/PhoB-type" evidence="11">
    <location>
        <begin position="134"/>
        <end position="229"/>
    </location>
</feature>
<dbReference type="FunFam" id="3.40.50.2300:FF:000001">
    <property type="entry name" value="DNA-binding response regulator PhoB"/>
    <property type="match status" value="1"/>
</dbReference>
<feature type="domain" description="Response regulatory" evidence="10">
    <location>
        <begin position="4"/>
        <end position="118"/>
    </location>
</feature>
<proteinExistence type="predicted"/>
<reference evidence="12" key="2">
    <citation type="submission" date="2021-04" db="EMBL/GenBank/DDBJ databases">
        <authorList>
            <person name="Liu J."/>
        </authorList>
    </citation>
    <scope>NUCLEOTIDE SEQUENCE</scope>
    <source>
        <strain evidence="12">BAD-6</strain>
    </source>
</reference>
<dbReference type="FunFam" id="1.10.10.10:FF:000005">
    <property type="entry name" value="Two-component system response regulator"/>
    <property type="match status" value="1"/>
</dbReference>
<dbReference type="GO" id="GO:0006355">
    <property type="term" value="P:regulation of DNA-templated transcription"/>
    <property type="evidence" value="ECO:0007669"/>
    <property type="project" value="InterPro"/>
</dbReference>
<reference evidence="12" key="1">
    <citation type="submission" date="2021-04" db="EMBL/GenBank/DDBJ databases">
        <title>Sinoanaerobacter chloroacetimidivorans sp. nov., an obligate anaerobic bacterium isolated from anaerobic sludge.</title>
        <authorList>
            <person name="Bao Y."/>
        </authorList>
    </citation>
    <scope>NUCLEOTIDE SEQUENCE</scope>
    <source>
        <strain evidence="12">BAD-6</strain>
    </source>
</reference>